<comment type="caution">
    <text evidence="7">The sequence shown here is derived from an EMBL/GenBank/DDBJ whole genome shotgun (WGS) entry which is preliminary data.</text>
</comment>
<feature type="region of interest" description="Disordered" evidence="6">
    <location>
        <begin position="259"/>
        <end position="281"/>
    </location>
</feature>
<proteinExistence type="predicted"/>
<evidence type="ECO:0000256" key="6">
    <source>
        <dbReference type="SAM" id="MobiDB-lite"/>
    </source>
</evidence>
<evidence type="ECO:0000313" key="8">
    <source>
        <dbReference type="Proteomes" id="UP000807469"/>
    </source>
</evidence>
<sequence length="305" mass="33863">MIPCTQKSAPTPPPETADSASSAPQHSPEVVRPLNVTDALNYLDAVKNQFHDSPDVYNQFLDIMTDFKREKTDTPGVVGRVSRLFAGNHNLIQGFNTFLPLGYRIDISADPSDPNTVTITTPTGTITQNTNGTILSTCSTRDLIPPVQPPSSSNQTSAAASFLDNLHGNDDKNTVERQPQGEFDHCIQYVNNIKARFADDPNTYKQFLDILRTYHEQMNPQDIYSQVQILFKDAPDLLAEFKKFLPDVIPASPGHNGMAPFPHGYTGPGYPPEESSPPNGYTDQQLLLSVWADLFERFHQMKIDN</sequence>
<dbReference type="InterPro" id="IPR039774">
    <property type="entry name" value="Sin3-like"/>
</dbReference>
<evidence type="ECO:0000313" key="7">
    <source>
        <dbReference type="EMBL" id="KAF9483550.1"/>
    </source>
</evidence>
<accession>A0A9P6D4Z2</accession>
<evidence type="ECO:0000256" key="1">
    <source>
        <dbReference type="ARBA" id="ARBA00004123"/>
    </source>
</evidence>
<feature type="region of interest" description="Disordered" evidence="6">
    <location>
        <begin position="1"/>
        <end position="29"/>
    </location>
</feature>
<dbReference type="FunFam" id="1.20.1160.11:FF:000001">
    <property type="entry name" value="Paired amphipathic helix protein Sin3"/>
    <property type="match status" value="1"/>
</dbReference>
<gene>
    <name evidence="7" type="ORF">BDN70DRAFT_851375</name>
</gene>
<dbReference type="AlphaFoldDB" id="A0A9P6D4Z2"/>
<dbReference type="PANTHER" id="PTHR12346">
    <property type="entry name" value="SIN3B-RELATED"/>
    <property type="match status" value="1"/>
</dbReference>
<keyword evidence="3" id="KW-0677">Repeat</keyword>
<dbReference type="GO" id="GO:0000122">
    <property type="term" value="P:negative regulation of transcription by RNA polymerase II"/>
    <property type="evidence" value="ECO:0007669"/>
    <property type="project" value="TreeGrafter"/>
</dbReference>
<keyword evidence="8" id="KW-1185">Reference proteome</keyword>
<dbReference type="EMBL" id="MU155152">
    <property type="protein sequence ID" value="KAF9483550.1"/>
    <property type="molecule type" value="Genomic_DNA"/>
</dbReference>
<dbReference type="FunFam" id="1.20.1160.11:FF:000003">
    <property type="entry name" value="Paired amphipathic helix SIN3-like protein"/>
    <property type="match status" value="1"/>
</dbReference>
<dbReference type="OrthoDB" id="10265969at2759"/>
<dbReference type="Gene3D" id="1.20.1160.11">
    <property type="entry name" value="Paired amphipathic helix"/>
    <property type="match status" value="2"/>
</dbReference>
<keyword evidence="2" id="KW-0678">Repressor</keyword>
<name>A0A9P6D4Z2_9AGAR</name>
<reference evidence="7" key="1">
    <citation type="submission" date="2020-11" db="EMBL/GenBank/DDBJ databases">
        <authorList>
            <consortium name="DOE Joint Genome Institute"/>
            <person name="Ahrendt S."/>
            <person name="Riley R."/>
            <person name="Andreopoulos W."/>
            <person name="Labutti K."/>
            <person name="Pangilinan J."/>
            <person name="Ruiz-Duenas F.J."/>
            <person name="Barrasa J.M."/>
            <person name="Sanchez-Garcia M."/>
            <person name="Camarero S."/>
            <person name="Miyauchi S."/>
            <person name="Serrano A."/>
            <person name="Linde D."/>
            <person name="Babiker R."/>
            <person name="Drula E."/>
            <person name="Ayuso-Fernandez I."/>
            <person name="Pacheco R."/>
            <person name="Padilla G."/>
            <person name="Ferreira P."/>
            <person name="Barriuso J."/>
            <person name="Kellner H."/>
            <person name="Castanera R."/>
            <person name="Alfaro M."/>
            <person name="Ramirez L."/>
            <person name="Pisabarro A.G."/>
            <person name="Kuo A."/>
            <person name="Tritt A."/>
            <person name="Lipzen A."/>
            <person name="He G."/>
            <person name="Yan M."/>
            <person name="Ng V."/>
            <person name="Cullen D."/>
            <person name="Martin F."/>
            <person name="Rosso M.-N."/>
            <person name="Henrissat B."/>
            <person name="Hibbett D."/>
            <person name="Martinez A.T."/>
            <person name="Grigoriev I.V."/>
        </authorList>
    </citation>
    <scope>NUCLEOTIDE SEQUENCE</scope>
    <source>
        <strain evidence="7">CIRM-BRFM 674</strain>
    </source>
</reference>
<keyword evidence="4 5" id="KW-0539">Nucleus</keyword>
<dbReference type="PROSITE" id="PS51477">
    <property type="entry name" value="PAH"/>
    <property type="match status" value="2"/>
</dbReference>
<evidence type="ECO:0000256" key="5">
    <source>
        <dbReference type="PROSITE-ProRule" id="PRU00810"/>
    </source>
</evidence>
<dbReference type="Pfam" id="PF02671">
    <property type="entry name" value="PAH"/>
    <property type="match status" value="2"/>
</dbReference>
<dbReference type="SUPFAM" id="SSF47762">
    <property type="entry name" value="PAH2 domain"/>
    <property type="match status" value="2"/>
</dbReference>
<comment type="subcellular location">
    <subcellularLocation>
        <location evidence="1 5">Nucleus</location>
    </subcellularLocation>
</comment>
<dbReference type="PANTHER" id="PTHR12346:SF0">
    <property type="entry name" value="SIN3A, ISOFORM G"/>
    <property type="match status" value="1"/>
</dbReference>
<evidence type="ECO:0000256" key="2">
    <source>
        <dbReference type="ARBA" id="ARBA00022491"/>
    </source>
</evidence>
<dbReference type="Proteomes" id="UP000807469">
    <property type="component" value="Unassembled WGS sequence"/>
</dbReference>
<evidence type="ECO:0000256" key="4">
    <source>
        <dbReference type="ARBA" id="ARBA00023242"/>
    </source>
</evidence>
<dbReference type="InterPro" id="IPR003822">
    <property type="entry name" value="PAH"/>
</dbReference>
<organism evidence="7 8">
    <name type="scientific">Pholiota conissans</name>
    <dbReference type="NCBI Taxonomy" id="109636"/>
    <lineage>
        <taxon>Eukaryota</taxon>
        <taxon>Fungi</taxon>
        <taxon>Dikarya</taxon>
        <taxon>Basidiomycota</taxon>
        <taxon>Agaricomycotina</taxon>
        <taxon>Agaricomycetes</taxon>
        <taxon>Agaricomycetidae</taxon>
        <taxon>Agaricales</taxon>
        <taxon>Agaricineae</taxon>
        <taxon>Strophariaceae</taxon>
        <taxon>Pholiota</taxon>
    </lineage>
</organism>
<dbReference type="GO" id="GO:0003714">
    <property type="term" value="F:transcription corepressor activity"/>
    <property type="evidence" value="ECO:0007669"/>
    <property type="project" value="InterPro"/>
</dbReference>
<dbReference type="GO" id="GO:0010628">
    <property type="term" value="P:positive regulation of gene expression"/>
    <property type="evidence" value="ECO:0007669"/>
    <property type="project" value="UniProtKB-ARBA"/>
</dbReference>
<dbReference type="InterPro" id="IPR036600">
    <property type="entry name" value="PAH_sf"/>
</dbReference>
<evidence type="ECO:0000256" key="3">
    <source>
        <dbReference type="ARBA" id="ARBA00022737"/>
    </source>
</evidence>
<protein>
    <submittedName>
        <fullName evidence="7">PAH2 domain-containing protein</fullName>
    </submittedName>
</protein>
<dbReference type="GO" id="GO:0033698">
    <property type="term" value="C:Rpd3L complex"/>
    <property type="evidence" value="ECO:0007669"/>
    <property type="project" value="UniProtKB-ARBA"/>
</dbReference>